<reference evidence="1 2" key="1">
    <citation type="submission" date="2017-11" db="EMBL/GenBank/DDBJ databases">
        <title>De novo assembly and phasing of dikaryotic genomes from two isolates of Puccinia coronata f. sp. avenae, the causal agent of oat crown rust.</title>
        <authorList>
            <person name="Miller M.E."/>
            <person name="Zhang Y."/>
            <person name="Omidvar V."/>
            <person name="Sperschneider J."/>
            <person name="Schwessinger B."/>
            <person name="Raley C."/>
            <person name="Palmer J.M."/>
            <person name="Garnica D."/>
            <person name="Upadhyaya N."/>
            <person name="Rathjen J."/>
            <person name="Taylor J.M."/>
            <person name="Park R.F."/>
            <person name="Dodds P.N."/>
            <person name="Hirsch C.D."/>
            <person name="Kianian S.F."/>
            <person name="Figueroa M."/>
        </authorList>
    </citation>
    <scope>NUCLEOTIDE SEQUENCE [LARGE SCALE GENOMIC DNA]</scope>
    <source>
        <strain evidence="1">12SD80</strain>
    </source>
</reference>
<gene>
    <name evidence="1" type="ORF">PCASD_23258</name>
</gene>
<dbReference type="AlphaFoldDB" id="A0A2N5S4P5"/>
<organism evidence="1 2">
    <name type="scientific">Puccinia coronata f. sp. avenae</name>
    <dbReference type="NCBI Taxonomy" id="200324"/>
    <lineage>
        <taxon>Eukaryota</taxon>
        <taxon>Fungi</taxon>
        <taxon>Dikarya</taxon>
        <taxon>Basidiomycota</taxon>
        <taxon>Pucciniomycotina</taxon>
        <taxon>Pucciniomycetes</taxon>
        <taxon>Pucciniales</taxon>
        <taxon>Pucciniaceae</taxon>
        <taxon>Puccinia</taxon>
    </lineage>
</organism>
<accession>A0A2N5S4P5</accession>
<name>A0A2N5S4P5_9BASI</name>
<sequence length="149" mass="16584">MKGNNWLSWIRGSRRRDTIIFILNQVSLIPPTRGPDATEGKTATVKIILASVEHHRAHNSSRRSVLSTVRGACQPGFRSQNLLSMELPPLTFALVASHFCNHKPVDQTLHVSVAIETSKGNTETASSHRQASDVYLRCVEYNYCTLSLI</sequence>
<comment type="caution">
    <text evidence="1">The sequence shown here is derived from an EMBL/GenBank/DDBJ whole genome shotgun (WGS) entry which is preliminary data.</text>
</comment>
<evidence type="ECO:0000313" key="1">
    <source>
        <dbReference type="EMBL" id="PLW08204.1"/>
    </source>
</evidence>
<dbReference type="EMBL" id="PGCI01001079">
    <property type="protein sequence ID" value="PLW08204.1"/>
    <property type="molecule type" value="Genomic_DNA"/>
</dbReference>
<protein>
    <submittedName>
        <fullName evidence="1">Uncharacterized protein</fullName>
    </submittedName>
</protein>
<proteinExistence type="predicted"/>
<dbReference type="Proteomes" id="UP000235392">
    <property type="component" value="Unassembled WGS sequence"/>
</dbReference>
<evidence type="ECO:0000313" key="2">
    <source>
        <dbReference type="Proteomes" id="UP000235392"/>
    </source>
</evidence>